<dbReference type="PANTHER" id="PTHR46112:SF2">
    <property type="entry name" value="XAA-PRO AMINOPEPTIDASE P-RELATED"/>
    <property type="match status" value="1"/>
</dbReference>
<dbReference type="Pfam" id="PF00557">
    <property type="entry name" value="Peptidase_M24"/>
    <property type="match status" value="1"/>
</dbReference>
<dbReference type="Pfam" id="PF01321">
    <property type="entry name" value="Creatinase_N"/>
    <property type="match status" value="1"/>
</dbReference>
<keyword evidence="4" id="KW-1185">Reference proteome</keyword>
<evidence type="ECO:0000259" key="2">
    <source>
        <dbReference type="Pfam" id="PF01321"/>
    </source>
</evidence>
<name>A0A7G5BVP8_9BACL</name>
<reference evidence="3 4" key="1">
    <citation type="submission" date="2019-07" db="EMBL/GenBank/DDBJ databases">
        <authorList>
            <person name="Kim J.K."/>
            <person name="Cheong H.-M."/>
            <person name="Choi Y."/>
            <person name="Hwang K.J."/>
            <person name="Lee S."/>
            <person name="Choi C."/>
        </authorList>
    </citation>
    <scope>NUCLEOTIDE SEQUENCE [LARGE SCALE GENOMIC DNA]</scope>
    <source>
        <strain evidence="3 4">KS 22</strain>
    </source>
</reference>
<accession>A0A7G5BVP8</accession>
<dbReference type="PANTHER" id="PTHR46112">
    <property type="entry name" value="AMINOPEPTIDASE"/>
    <property type="match status" value="1"/>
</dbReference>
<dbReference type="EMBL" id="CP041969">
    <property type="protein sequence ID" value="QMV41032.1"/>
    <property type="molecule type" value="Genomic_DNA"/>
</dbReference>
<dbReference type="Gene3D" id="3.40.350.10">
    <property type="entry name" value="Creatinase/prolidase N-terminal domain"/>
    <property type="match status" value="1"/>
</dbReference>
<keyword evidence="3" id="KW-0378">Hydrolase</keyword>
<dbReference type="SUPFAM" id="SSF53092">
    <property type="entry name" value="Creatinase/prolidase N-terminal domain"/>
    <property type="match status" value="1"/>
</dbReference>
<keyword evidence="3" id="KW-0645">Protease</keyword>
<dbReference type="InterPro" id="IPR000994">
    <property type="entry name" value="Pept_M24"/>
</dbReference>
<dbReference type="AlphaFoldDB" id="A0A7G5BVP8"/>
<dbReference type="CDD" id="cd01066">
    <property type="entry name" value="APP_MetAP"/>
    <property type="match status" value="1"/>
</dbReference>
<sequence length="402" mass="44410">MHQFPPQDEWLNRKLRLQQKLDECGMKGCLVSQNVGIYYFTGSMQTGYLFMPVEGEPTYYVRRSMERALKESRVRTVELGSFRSFGMQLEADYPELGEPSGELPLLGADLDVMPAQLYLRLADAIPRARLADASAILRNVRSVKSPYEIERISRAAEVVAVALETGLASLREGMTELELMSVIEYSIRRNEHIGLMRMRNYNQEIMTGIVASGEAAAEPSYFDGPAGGRGLSPASPKSVSLRPIGRNEPILIDIGCCVDGYVIDQTRTAVIGELDPDLRAAYDTAAEIMRISERSLRPGGIPEEIYFQAVEMAKAAGLSEHFMGFGRDQVKFLGHGIGLEIDEWPVLAKGFRAPLEPGMTIAVEPKFTFPGRGVVGVENTYLITEFGCKALTVSPEKIYALP</sequence>
<dbReference type="InterPro" id="IPR029149">
    <property type="entry name" value="Creatin/AminoP/Spt16_N"/>
</dbReference>
<dbReference type="Gene3D" id="3.90.230.10">
    <property type="entry name" value="Creatinase/methionine aminopeptidase superfamily"/>
    <property type="match status" value="1"/>
</dbReference>
<protein>
    <submittedName>
        <fullName evidence="3">Aminopeptidase P family protein</fullName>
    </submittedName>
</protein>
<gene>
    <name evidence="3" type="ORF">FPL14_07390</name>
</gene>
<dbReference type="Proteomes" id="UP000515679">
    <property type="component" value="Chromosome"/>
</dbReference>
<feature type="domain" description="Peptidase M24" evidence="1">
    <location>
        <begin position="150"/>
        <end position="385"/>
    </location>
</feature>
<evidence type="ECO:0000313" key="3">
    <source>
        <dbReference type="EMBL" id="QMV41032.1"/>
    </source>
</evidence>
<proteinExistence type="predicted"/>
<evidence type="ECO:0000259" key="1">
    <source>
        <dbReference type="Pfam" id="PF00557"/>
    </source>
</evidence>
<keyword evidence="3" id="KW-0031">Aminopeptidase</keyword>
<dbReference type="InterPro" id="IPR000587">
    <property type="entry name" value="Creatinase_N"/>
</dbReference>
<dbReference type="InterPro" id="IPR050659">
    <property type="entry name" value="Peptidase_M24B"/>
</dbReference>
<dbReference type="KEGG" id="cchl:FPL14_07390"/>
<dbReference type="GO" id="GO:0004177">
    <property type="term" value="F:aminopeptidase activity"/>
    <property type="evidence" value="ECO:0007669"/>
    <property type="project" value="UniProtKB-KW"/>
</dbReference>
<dbReference type="InterPro" id="IPR036005">
    <property type="entry name" value="Creatinase/aminopeptidase-like"/>
</dbReference>
<dbReference type="RefSeq" id="WP_182302388.1">
    <property type="nucleotide sequence ID" value="NZ_CP041969.1"/>
</dbReference>
<dbReference type="SUPFAM" id="SSF55920">
    <property type="entry name" value="Creatinase/aminopeptidase"/>
    <property type="match status" value="1"/>
</dbReference>
<feature type="domain" description="Creatinase N-terminal" evidence="2">
    <location>
        <begin position="13"/>
        <end position="143"/>
    </location>
</feature>
<evidence type="ECO:0000313" key="4">
    <source>
        <dbReference type="Proteomes" id="UP000515679"/>
    </source>
</evidence>
<organism evidence="3 4">
    <name type="scientific">Cohnella cholangitidis</name>
    <dbReference type="NCBI Taxonomy" id="2598458"/>
    <lineage>
        <taxon>Bacteria</taxon>
        <taxon>Bacillati</taxon>
        <taxon>Bacillota</taxon>
        <taxon>Bacilli</taxon>
        <taxon>Bacillales</taxon>
        <taxon>Paenibacillaceae</taxon>
        <taxon>Cohnella</taxon>
    </lineage>
</organism>